<dbReference type="Proteomes" id="UP001472677">
    <property type="component" value="Unassembled WGS sequence"/>
</dbReference>
<evidence type="ECO:0000313" key="1">
    <source>
        <dbReference type="EMBL" id="KAK8593288.1"/>
    </source>
</evidence>
<gene>
    <name evidence="1" type="ORF">V6N12_045371</name>
</gene>
<organism evidence="1 2">
    <name type="scientific">Hibiscus sabdariffa</name>
    <name type="common">roselle</name>
    <dbReference type="NCBI Taxonomy" id="183260"/>
    <lineage>
        <taxon>Eukaryota</taxon>
        <taxon>Viridiplantae</taxon>
        <taxon>Streptophyta</taxon>
        <taxon>Embryophyta</taxon>
        <taxon>Tracheophyta</taxon>
        <taxon>Spermatophyta</taxon>
        <taxon>Magnoliopsida</taxon>
        <taxon>eudicotyledons</taxon>
        <taxon>Gunneridae</taxon>
        <taxon>Pentapetalae</taxon>
        <taxon>rosids</taxon>
        <taxon>malvids</taxon>
        <taxon>Malvales</taxon>
        <taxon>Malvaceae</taxon>
        <taxon>Malvoideae</taxon>
        <taxon>Hibiscus</taxon>
    </lineage>
</organism>
<proteinExistence type="predicted"/>
<name>A0ABR2G333_9ROSI</name>
<sequence length="68" mass="7677">MAVIHGMQFAKDLSFSSIIVESDSRTEFLTHAMATIGLRATVDRFWIEESPEQILLLAAEDHRFSDPP</sequence>
<evidence type="ECO:0008006" key="3">
    <source>
        <dbReference type="Google" id="ProtNLM"/>
    </source>
</evidence>
<keyword evidence="2" id="KW-1185">Reference proteome</keyword>
<evidence type="ECO:0000313" key="2">
    <source>
        <dbReference type="Proteomes" id="UP001472677"/>
    </source>
</evidence>
<reference evidence="1 2" key="1">
    <citation type="journal article" date="2024" name="G3 (Bethesda)">
        <title>Genome assembly of Hibiscus sabdariffa L. provides insights into metabolisms of medicinal natural products.</title>
        <authorList>
            <person name="Kim T."/>
        </authorList>
    </citation>
    <scope>NUCLEOTIDE SEQUENCE [LARGE SCALE GENOMIC DNA]</scope>
    <source>
        <strain evidence="1">TK-2024</strain>
        <tissue evidence="1">Old leaves</tissue>
    </source>
</reference>
<comment type="caution">
    <text evidence="1">The sequence shown here is derived from an EMBL/GenBank/DDBJ whole genome shotgun (WGS) entry which is preliminary data.</text>
</comment>
<dbReference type="EMBL" id="JBBPBM010000003">
    <property type="protein sequence ID" value="KAK8593288.1"/>
    <property type="molecule type" value="Genomic_DNA"/>
</dbReference>
<protein>
    <recommendedName>
        <fullName evidence="3">RNase H type-1 domain-containing protein</fullName>
    </recommendedName>
</protein>
<accession>A0ABR2G333</accession>